<dbReference type="Proteomes" id="UP000005444">
    <property type="component" value="Chromosome"/>
</dbReference>
<organism evidence="8 9">
    <name type="scientific">Pediococcus claussenii (strain ATCC BAA-344 / DSM 14800 / JCM 18046 / KCTC 3811 / LMG 21948 / P06)</name>
    <dbReference type="NCBI Taxonomy" id="701521"/>
    <lineage>
        <taxon>Bacteria</taxon>
        <taxon>Bacillati</taxon>
        <taxon>Bacillota</taxon>
        <taxon>Bacilli</taxon>
        <taxon>Lactobacillales</taxon>
        <taxon>Lactobacillaceae</taxon>
        <taxon>Pediococcus</taxon>
    </lineage>
</organism>
<dbReference type="InterPro" id="IPR003838">
    <property type="entry name" value="ABC3_permease_C"/>
</dbReference>
<dbReference type="HOGENOM" id="CLU_022800_4_1_9"/>
<sequence>MLLRLTLANIKNRFRDYIVLLTGLVISSGIFYMFANLATNKEFIKANAHFKFAAPVFIFGEILLVIITLVYVMYANSFLLSMRQHDYGLFMMLGAKRGRVGLLMVVETLTVGLIATVIGILLGIAATEGLSGLLFSQLGLNIKHLSPFYLNAIVSTFALYLILFIGASLLNLQRLIRTPVLSLLRQNDSVDRFVIHPVRLAFQGAAGIVLVGSGYAALYYIKVLQLMAIPIALVTIVLGSYLIFRSSLVLIIGWLKRTNWATKKLNGFTLSQIMFRVHDYTRILTITSLLFALALGAITVGAGFRQQINSFATAGGSYTLAVNDANATQKKQIAQLKGSDVSTYSQKIVGNNIFYNQSEFSKHPFYEYKTTDQSGMFYKQKKVPIPLKTLEKTAAQNLDFASLSGSKKKLIPKIVPAAQFNQLVGTNQSVSVITVNDISVNRAQLDKLNNSQNKHFSSAYPDMLIGTYQAYIVISGIFGGLEFIGFFLGIAFLAMLASCLVFKILSGTNQDKIRYNLLNKIGTQKKLLKQSINREILVLFAAPGILGIIDVLFGLQMFKSLMDHPYANIQYPIIIFVIIYMLYYWFTIWMYKLIVLPKKSR</sequence>
<dbReference type="RefSeq" id="WP_014216139.1">
    <property type="nucleotide sequence ID" value="NC_016605.1"/>
</dbReference>
<dbReference type="eggNOG" id="COG3127">
    <property type="taxonomic scope" value="Bacteria"/>
</dbReference>
<dbReference type="EMBL" id="CP003137">
    <property type="protein sequence ID" value="AEV95945.1"/>
    <property type="molecule type" value="Genomic_DNA"/>
</dbReference>
<evidence type="ECO:0000313" key="8">
    <source>
        <dbReference type="EMBL" id="AEV95945.1"/>
    </source>
</evidence>
<name>G8PBF6_PEDCP</name>
<keyword evidence="2 6" id="KW-1003">Cell membrane</keyword>
<evidence type="ECO:0000313" key="9">
    <source>
        <dbReference type="Proteomes" id="UP000005444"/>
    </source>
</evidence>
<dbReference type="Pfam" id="PF02687">
    <property type="entry name" value="FtsX"/>
    <property type="match status" value="1"/>
</dbReference>
<keyword evidence="4 6" id="KW-1133">Transmembrane helix</keyword>
<evidence type="ECO:0000256" key="3">
    <source>
        <dbReference type="ARBA" id="ARBA00022692"/>
    </source>
</evidence>
<reference evidence="8 9" key="1">
    <citation type="journal article" date="2012" name="J. Bacteriol.">
        <title>Complete Genome Sequence of the Beer Spoilage Organism Pediococcus claussenii ATCC BAA-344T.</title>
        <authorList>
            <person name="Pittet V."/>
            <person name="Abegunde T."/>
            <person name="Marfleet T."/>
            <person name="Haakensen M."/>
            <person name="Morrow K."/>
            <person name="Jayaprakash T."/>
            <person name="Schroeder K."/>
            <person name="Trost B."/>
            <person name="Byrns S."/>
            <person name="Bergsveinson J."/>
            <person name="Kusalik A."/>
            <person name="Ziola B."/>
        </authorList>
    </citation>
    <scope>NUCLEOTIDE SEQUENCE [LARGE SCALE GENOMIC DNA]</scope>
    <source>
        <strain evidence="8 9">ATCC BAA-344</strain>
    </source>
</reference>
<feature type="transmembrane region" description="Helical" evidence="6">
    <location>
        <begin position="569"/>
        <end position="591"/>
    </location>
</feature>
<dbReference type="PATRIC" id="fig|701521.8.peg.1633"/>
<evidence type="ECO:0000256" key="4">
    <source>
        <dbReference type="ARBA" id="ARBA00022989"/>
    </source>
</evidence>
<feature type="transmembrane region" description="Helical" evidence="6">
    <location>
        <begin position="55"/>
        <end position="79"/>
    </location>
</feature>
<feature type="transmembrane region" description="Helical" evidence="6">
    <location>
        <begin position="536"/>
        <end position="557"/>
    </location>
</feature>
<feature type="transmembrane region" description="Helical" evidence="6">
    <location>
        <begin position="17"/>
        <end position="35"/>
    </location>
</feature>
<dbReference type="PANTHER" id="PTHR46795">
    <property type="entry name" value="ABC TRANSPORTER PERMEASE-RELATED-RELATED"/>
    <property type="match status" value="1"/>
</dbReference>
<feature type="transmembrane region" description="Helical" evidence="6">
    <location>
        <begin position="148"/>
        <end position="172"/>
    </location>
</feature>
<dbReference type="AlphaFoldDB" id="G8PBF6"/>
<evidence type="ECO:0000256" key="6">
    <source>
        <dbReference type="PIRNR" id="PIRNR018968"/>
    </source>
</evidence>
<gene>
    <name evidence="8" type="ordered locus">PECL_1731</name>
</gene>
<protein>
    <submittedName>
        <fullName evidence="8">ABC transporter, permease component</fullName>
    </submittedName>
</protein>
<feature type="transmembrane region" description="Helical" evidence="6">
    <location>
        <begin position="227"/>
        <end position="255"/>
    </location>
</feature>
<evidence type="ECO:0000256" key="2">
    <source>
        <dbReference type="ARBA" id="ARBA00022475"/>
    </source>
</evidence>
<evidence type="ECO:0000259" key="7">
    <source>
        <dbReference type="Pfam" id="PF02687"/>
    </source>
</evidence>
<feature type="transmembrane region" description="Helical" evidence="6">
    <location>
        <begin position="483"/>
        <end position="505"/>
    </location>
</feature>
<accession>G8PBF6</accession>
<comment type="similarity">
    <text evidence="6">Belongs to the ABC-4 integral membrane protein family.</text>
</comment>
<dbReference type="GO" id="GO:0005886">
    <property type="term" value="C:plasma membrane"/>
    <property type="evidence" value="ECO:0007669"/>
    <property type="project" value="UniProtKB-SubCell"/>
</dbReference>
<dbReference type="PANTHER" id="PTHR46795:SF3">
    <property type="entry name" value="ABC TRANSPORTER PERMEASE"/>
    <property type="match status" value="1"/>
</dbReference>
<keyword evidence="5 6" id="KW-0472">Membrane</keyword>
<dbReference type="InterPro" id="IPR052536">
    <property type="entry name" value="ABC-4_Integral_Memb_Prot"/>
</dbReference>
<keyword evidence="6" id="KW-0813">Transport</keyword>
<dbReference type="InterPro" id="IPR027022">
    <property type="entry name" value="ABC_permease_BceB-typ"/>
</dbReference>
<dbReference type="GO" id="GO:0055085">
    <property type="term" value="P:transmembrane transport"/>
    <property type="evidence" value="ECO:0007669"/>
    <property type="project" value="UniProtKB-UniRule"/>
</dbReference>
<keyword evidence="9" id="KW-1185">Reference proteome</keyword>
<dbReference type="STRING" id="701521.PECL_1731"/>
<evidence type="ECO:0000256" key="1">
    <source>
        <dbReference type="ARBA" id="ARBA00004651"/>
    </source>
</evidence>
<evidence type="ECO:0000256" key="5">
    <source>
        <dbReference type="ARBA" id="ARBA00023136"/>
    </source>
</evidence>
<feature type="transmembrane region" description="Helical" evidence="6">
    <location>
        <begin position="193"/>
        <end position="221"/>
    </location>
</feature>
<dbReference type="KEGG" id="pce:PECL_1731"/>
<dbReference type="PIRSF" id="PIRSF018968">
    <property type="entry name" value="ABC_permease_BceB"/>
    <property type="match status" value="1"/>
</dbReference>
<comment type="subcellular location">
    <subcellularLocation>
        <location evidence="1 6">Cell membrane</location>
        <topology evidence="1 6">Multi-pass membrane protein</topology>
    </subcellularLocation>
</comment>
<proteinExistence type="inferred from homology"/>
<feature type="transmembrane region" description="Helical" evidence="6">
    <location>
        <begin position="100"/>
        <end position="126"/>
    </location>
</feature>
<feature type="transmembrane region" description="Helical" evidence="6">
    <location>
        <begin position="283"/>
        <end position="304"/>
    </location>
</feature>
<keyword evidence="3 6" id="KW-0812">Transmembrane</keyword>
<feature type="domain" description="ABC3 transporter permease C-terminal" evidence="7">
    <location>
        <begin position="62"/>
        <end position="179"/>
    </location>
</feature>